<evidence type="ECO:0000256" key="1">
    <source>
        <dbReference type="SAM" id="MobiDB-lite"/>
    </source>
</evidence>
<organism evidence="3 4">
    <name type="scientific">Luteolibacter soli</name>
    <dbReference type="NCBI Taxonomy" id="3135280"/>
    <lineage>
        <taxon>Bacteria</taxon>
        <taxon>Pseudomonadati</taxon>
        <taxon>Verrucomicrobiota</taxon>
        <taxon>Verrucomicrobiia</taxon>
        <taxon>Verrucomicrobiales</taxon>
        <taxon>Verrucomicrobiaceae</taxon>
        <taxon>Luteolibacter</taxon>
    </lineage>
</organism>
<gene>
    <name evidence="3" type="ORF">WKV53_18990</name>
</gene>
<dbReference type="PROSITE" id="PS51257">
    <property type="entry name" value="PROKAR_LIPOPROTEIN"/>
    <property type="match status" value="1"/>
</dbReference>
<protein>
    <submittedName>
        <fullName evidence="3">Uncharacterized protein</fullName>
    </submittedName>
</protein>
<accession>A0ABU9B016</accession>
<comment type="caution">
    <text evidence="3">The sequence shown here is derived from an EMBL/GenBank/DDBJ whole genome shotgun (WGS) entry which is preliminary data.</text>
</comment>
<proteinExistence type="predicted"/>
<name>A0ABU9B016_9BACT</name>
<dbReference type="Proteomes" id="UP001371305">
    <property type="component" value="Unassembled WGS sequence"/>
</dbReference>
<dbReference type="EMBL" id="JBBUKT010000008">
    <property type="protein sequence ID" value="MEK7952607.1"/>
    <property type="molecule type" value="Genomic_DNA"/>
</dbReference>
<feature type="compositionally biased region" description="Low complexity" evidence="1">
    <location>
        <begin position="110"/>
        <end position="178"/>
    </location>
</feature>
<evidence type="ECO:0000313" key="3">
    <source>
        <dbReference type="EMBL" id="MEK7952607.1"/>
    </source>
</evidence>
<sequence length="198" mass="20202">MRKTAKFADPFLWGPLTGGLGCIVVRSMFGDAEIKGFAARVLASFQLLLGTAFLAILISDVAVTSRFRKGGRVAMTSTPGLEMAYLPADESGSASGIIPPPPPALPAPAPKTAQASAAAPEEAPAITPTSAVEPVAAPPASQATAATKPASTPAPATHAATPSSTKPQQPTAQEPAQPGSITRMPKGWMPEGIELRKR</sequence>
<keyword evidence="2" id="KW-0812">Transmembrane</keyword>
<evidence type="ECO:0000313" key="4">
    <source>
        <dbReference type="Proteomes" id="UP001371305"/>
    </source>
</evidence>
<evidence type="ECO:0000256" key="2">
    <source>
        <dbReference type="SAM" id="Phobius"/>
    </source>
</evidence>
<feature type="compositionally biased region" description="Pro residues" evidence="1">
    <location>
        <begin position="98"/>
        <end position="109"/>
    </location>
</feature>
<dbReference type="RefSeq" id="WP_341406363.1">
    <property type="nucleotide sequence ID" value="NZ_JBBUKT010000008.1"/>
</dbReference>
<keyword evidence="2" id="KW-1133">Transmembrane helix</keyword>
<feature type="region of interest" description="Disordered" evidence="1">
    <location>
        <begin position="90"/>
        <end position="198"/>
    </location>
</feature>
<keyword evidence="2" id="KW-0472">Membrane</keyword>
<feature type="transmembrane region" description="Helical" evidence="2">
    <location>
        <begin position="41"/>
        <end position="63"/>
    </location>
</feature>
<reference evidence="3 4" key="1">
    <citation type="submission" date="2024-04" db="EMBL/GenBank/DDBJ databases">
        <title>Luteolibacter sp. isolated from soil.</title>
        <authorList>
            <person name="An J."/>
        </authorList>
    </citation>
    <scope>NUCLEOTIDE SEQUENCE [LARGE SCALE GENOMIC DNA]</scope>
    <source>
        <strain evidence="3 4">Y139</strain>
    </source>
</reference>
<feature type="transmembrane region" description="Helical" evidence="2">
    <location>
        <begin position="12"/>
        <end position="29"/>
    </location>
</feature>
<keyword evidence="4" id="KW-1185">Reference proteome</keyword>